<organism evidence="1 2">
    <name type="scientific">Microcystis aeruginosa NIES-2520</name>
    <dbReference type="NCBI Taxonomy" id="2303982"/>
    <lineage>
        <taxon>Bacteria</taxon>
        <taxon>Bacillati</taxon>
        <taxon>Cyanobacteriota</taxon>
        <taxon>Cyanophyceae</taxon>
        <taxon>Oscillatoriophycideae</taxon>
        <taxon>Chroococcales</taxon>
        <taxon>Microcystaceae</taxon>
        <taxon>Microcystis</taxon>
    </lineage>
</organism>
<evidence type="ECO:0000313" key="2">
    <source>
        <dbReference type="Proteomes" id="UP000324917"/>
    </source>
</evidence>
<protein>
    <submittedName>
        <fullName evidence="1">Aminotransferase PigE</fullName>
    </submittedName>
</protein>
<comment type="caution">
    <text evidence="1">The sequence shown here is derived from an EMBL/GenBank/DDBJ whole genome shotgun (WGS) entry which is preliminary data.</text>
</comment>
<dbReference type="AlphaFoldDB" id="A0A5A5RHI2"/>
<reference evidence="1 2" key="1">
    <citation type="submission" date="2018-09" db="EMBL/GenBank/DDBJ databases">
        <title>Evolutionary history of phycoerythrin pigmentation in the water bloom-forming cyanobacterium Microcystis aeruginosa.</title>
        <authorList>
            <person name="Tanabe Y."/>
            <person name="Tanabe Y."/>
            <person name="Yamaguchi H."/>
        </authorList>
    </citation>
    <scope>NUCLEOTIDE SEQUENCE [LARGE SCALE GENOMIC DNA]</scope>
    <source>
        <strain evidence="1 2">NIES-2520</strain>
    </source>
</reference>
<dbReference type="InterPro" id="IPR015424">
    <property type="entry name" value="PyrdxlP-dep_Trfase"/>
</dbReference>
<gene>
    <name evidence="1" type="primary">pigE_1</name>
    <name evidence="1" type="ORF">MiTe_02832</name>
</gene>
<keyword evidence="1" id="KW-0808">Transferase</keyword>
<sequence length="77" mass="8965">MSILELIEKRLEENFALHEQYLNPQMVRVLKTIGYDRHYVKAQGPYLFDNQGEKYLDLLSGFGVFALGRNHPKIVQA</sequence>
<dbReference type="GO" id="GO:0030170">
    <property type="term" value="F:pyridoxal phosphate binding"/>
    <property type="evidence" value="ECO:0007669"/>
    <property type="project" value="InterPro"/>
</dbReference>
<dbReference type="InterPro" id="IPR005814">
    <property type="entry name" value="Aminotrans_3"/>
</dbReference>
<dbReference type="RefSeq" id="WP_374756720.1">
    <property type="nucleotide sequence ID" value="NZ_BHVP01000055.1"/>
</dbReference>
<dbReference type="Proteomes" id="UP000324917">
    <property type="component" value="Unassembled WGS sequence"/>
</dbReference>
<evidence type="ECO:0000313" key="1">
    <source>
        <dbReference type="EMBL" id="GCA75994.1"/>
    </source>
</evidence>
<dbReference type="GO" id="GO:0008483">
    <property type="term" value="F:transaminase activity"/>
    <property type="evidence" value="ECO:0007669"/>
    <property type="project" value="UniProtKB-KW"/>
</dbReference>
<accession>A0A5A5RHI2</accession>
<keyword evidence="1" id="KW-0032">Aminotransferase</keyword>
<dbReference type="InterPro" id="IPR015422">
    <property type="entry name" value="PyrdxlP-dep_Trfase_small"/>
</dbReference>
<dbReference type="Pfam" id="PF00202">
    <property type="entry name" value="Aminotran_3"/>
    <property type="match status" value="1"/>
</dbReference>
<dbReference type="EMBL" id="BHVP01000055">
    <property type="protein sequence ID" value="GCA75994.1"/>
    <property type="molecule type" value="Genomic_DNA"/>
</dbReference>
<name>A0A5A5RHI2_MICAE</name>
<dbReference type="Gene3D" id="3.90.1150.10">
    <property type="entry name" value="Aspartate Aminotransferase, domain 1"/>
    <property type="match status" value="1"/>
</dbReference>
<proteinExistence type="predicted"/>
<dbReference type="SUPFAM" id="SSF53383">
    <property type="entry name" value="PLP-dependent transferases"/>
    <property type="match status" value="1"/>
</dbReference>